<evidence type="ECO:0000259" key="9">
    <source>
        <dbReference type="Pfam" id="PF00576"/>
    </source>
</evidence>
<evidence type="ECO:0000256" key="3">
    <source>
        <dbReference type="ARBA" id="ARBA00009850"/>
    </source>
</evidence>
<evidence type="ECO:0000256" key="8">
    <source>
        <dbReference type="SAM" id="MobiDB-lite"/>
    </source>
</evidence>
<dbReference type="GO" id="GO:0006144">
    <property type="term" value="P:purine nucleobase metabolic process"/>
    <property type="evidence" value="ECO:0007669"/>
    <property type="project" value="UniProtKB-KW"/>
</dbReference>
<dbReference type="PANTHER" id="PTHR10395">
    <property type="entry name" value="URICASE AND TRANSTHYRETIN-RELATED"/>
    <property type="match status" value="1"/>
</dbReference>
<dbReference type="PROSITE" id="PS00768">
    <property type="entry name" value="TRANSTHYRETIN_1"/>
    <property type="match status" value="1"/>
</dbReference>
<evidence type="ECO:0000256" key="4">
    <source>
        <dbReference type="ARBA" id="ARBA00011881"/>
    </source>
</evidence>
<accession>A0A7K0DWM0</accession>
<dbReference type="Gene3D" id="2.60.40.180">
    <property type="entry name" value="Transthyretin/hydroxyisourate hydrolase domain"/>
    <property type="match status" value="1"/>
</dbReference>
<evidence type="ECO:0000313" key="11">
    <source>
        <dbReference type="Proteomes" id="UP000431401"/>
    </source>
</evidence>
<dbReference type="SUPFAM" id="SSF49472">
    <property type="entry name" value="Transthyretin (synonym: prealbumin)"/>
    <property type="match status" value="2"/>
</dbReference>
<keyword evidence="11" id="KW-1185">Reference proteome</keyword>
<gene>
    <name evidence="10" type="ORF">NRB56_57230</name>
</gene>
<comment type="catalytic activity">
    <reaction evidence="1">
        <text>5-hydroxyisourate + H2O = 5-hydroxy-2-oxo-4-ureido-2,5-dihydro-1H-imidazole-5-carboxylate + H(+)</text>
        <dbReference type="Rhea" id="RHEA:23736"/>
        <dbReference type="ChEBI" id="CHEBI:15377"/>
        <dbReference type="ChEBI" id="CHEBI:15378"/>
        <dbReference type="ChEBI" id="CHEBI:18072"/>
        <dbReference type="ChEBI" id="CHEBI:58639"/>
        <dbReference type="EC" id="3.5.2.17"/>
    </reaction>
</comment>
<dbReference type="InterPro" id="IPR014306">
    <property type="entry name" value="Hydroxyisourate_hydrolase"/>
</dbReference>
<evidence type="ECO:0000256" key="2">
    <source>
        <dbReference type="ARBA" id="ARBA00002704"/>
    </source>
</evidence>
<proteinExistence type="inferred from homology"/>
<organism evidence="10 11">
    <name type="scientific">Nocardia aurantia</name>
    <dbReference type="NCBI Taxonomy" id="2585199"/>
    <lineage>
        <taxon>Bacteria</taxon>
        <taxon>Bacillati</taxon>
        <taxon>Actinomycetota</taxon>
        <taxon>Actinomycetes</taxon>
        <taxon>Mycobacteriales</taxon>
        <taxon>Nocardiaceae</taxon>
        <taxon>Nocardia</taxon>
    </lineage>
</organism>
<comment type="subunit">
    <text evidence="4">Homotetramer.</text>
</comment>
<dbReference type="RefSeq" id="WP_194291024.1">
    <property type="nucleotide sequence ID" value="NZ_WEGI01000013.1"/>
</dbReference>
<dbReference type="Pfam" id="PF00576">
    <property type="entry name" value="Transthyretin"/>
    <property type="match status" value="1"/>
</dbReference>
<keyword evidence="6" id="KW-0659">Purine metabolism</keyword>
<feature type="region of interest" description="Disordered" evidence="8">
    <location>
        <begin position="26"/>
        <end position="49"/>
    </location>
</feature>
<sequence length="178" mass="17541">MSTLSTHVLDAVRGVPAAGIAVTLFGPDPDAPPGDATTGQPAGLPGGATVGLPGDVTTVSAGDVPAVSAEDVTTALAGGATAGLPGNPAAPGDPAVVPSGIVMLASAVTDADGRIPSLGDDLVPGVHRLRFETGAYFAAQGVSAFYPEITVAFTITGERHLHIPLLLSPFAYSTYRGS</sequence>
<protein>
    <recommendedName>
        <fullName evidence="5">hydroxyisourate hydrolase</fullName>
        <ecNumber evidence="5">3.5.2.17</ecNumber>
    </recommendedName>
</protein>
<dbReference type="InterPro" id="IPR023418">
    <property type="entry name" value="Thyroxine_BS"/>
</dbReference>
<dbReference type="InterPro" id="IPR036817">
    <property type="entry name" value="Transthyretin/HIU_hydrolase_sf"/>
</dbReference>
<dbReference type="InterPro" id="IPR023416">
    <property type="entry name" value="Transthyretin/HIU_hydrolase_d"/>
</dbReference>
<dbReference type="EMBL" id="WEGI01000013">
    <property type="protein sequence ID" value="MQY30125.1"/>
    <property type="molecule type" value="Genomic_DNA"/>
</dbReference>
<dbReference type="Proteomes" id="UP000431401">
    <property type="component" value="Unassembled WGS sequence"/>
</dbReference>
<dbReference type="PANTHER" id="PTHR10395:SF7">
    <property type="entry name" value="5-HYDROXYISOURATE HYDROLASE"/>
    <property type="match status" value="1"/>
</dbReference>
<evidence type="ECO:0000256" key="6">
    <source>
        <dbReference type="ARBA" id="ARBA00022631"/>
    </source>
</evidence>
<reference evidence="10 11" key="1">
    <citation type="submission" date="2019-10" db="EMBL/GenBank/DDBJ databases">
        <title>Nocardia macrotermitis sp. nov. and Nocardia aurantia sp. nov., isolated from the gut of fungus growing-termite Macrotermes natalensis.</title>
        <authorList>
            <person name="Benndorf R."/>
            <person name="Schwitalla J."/>
            <person name="Martin K."/>
            <person name="De Beer W."/>
            <person name="Kaster A.-K."/>
            <person name="Vollmers J."/>
            <person name="Poulsen M."/>
            <person name="Beemelmanns C."/>
        </authorList>
    </citation>
    <scope>NUCLEOTIDE SEQUENCE [LARGE SCALE GENOMIC DNA]</scope>
    <source>
        <strain evidence="10 11">RB56</strain>
    </source>
</reference>
<dbReference type="GO" id="GO:0033971">
    <property type="term" value="F:hydroxyisourate hydrolase activity"/>
    <property type="evidence" value="ECO:0007669"/>
    <property type="project" value="UniProtKB-EC"/>
</dbReference>
<comment type="function">
    <text evidence="2">Catalyzes the hydrolysis of 5-hydroxyisourate (HIU) to 2-oxo-4-hydroxy-4-carboxy-5-ureidoimidazoline (OHCU).</text>
</comment>
<evidence type="ECO:0000256" key="7">
    <source>
        <dbReference type="ARBA" id="ARBA00022801"/>
    </source>
</evidence>
<dbReference type="AlphaFoldDB" id="A0A7K0DWM0"/>
<comment type="similarity">
    <text evidence="3">Belongs to the transthyretin family. 5-hydroxyisourate hydrolase subfamily.</text>
</comment>
<comment type="caution">
    <text evidence="10">The sequence shown here is derived from an EMBL/GenBank/DDBJ whole genome shotgun (WGS) entry which is preliminary data.</text>
</comment>
<feature type="domain" description="Transthyretin/hydroxyisourate hydrolase" evidence="9">
    <location>
        <begin position="102"/>
        <end position="177"/>
    </location>
</feature>
<name>A0A7K0DWM0_9NOCA</name>
<evidence type="ECO:0000256" key="1">
    <source>
        <dbReference type="ARBA" id="ARBA00001043"/>
    </source>
</evidence>
<dbReference type="EC" id="3.5.2.17" evidence="5"/>
<evidence type="ECO:0000313" key="10">
    <source>
        <dbReference type="EMBL" id="MQY30125.1"/>
    </source>
</evidence>
<evidence type="ECO:0000256" key="5">
    <source>
        <dbReference type="ARBA" id="ARBA00012609"/>
    </source>
</evidence>
<dbReference type="CDD" id="cd05822">
    <property type="entry name" value="TLP_HIUase"/>
    <property type="match status" value="1"/>
</dbReference>
<keyword evidence="7" id="KW-0378">Hydrolase</keyword>